<sequence>MHTHSYKRPNGFENKNVVVVGIGNSGGDAAVELSMVAKQFEETIALIGCDYLRKTGNESRF</sequence>
<dbReference type="InterPro" id="IPR050346">
    <property type="entry name" value="FMO-like"/>
</dbReference>
<dbReference type="AlphaFoldDB" id="A0A443RUE1"/>
<dbReference type="GO" id="GO:0050661">
    <property type="term" value="F:NADP binding"/>
    <property type="evidence" value="ECO:0007669"/>
    <property type="project" value="InterPro"/>
</dbReference>
<dbReference type="Gene3D" id="3.50.50.60">
    <property type="entry name" value="FAD/NAD(P)-binding domain"/>
    <property type="match status" value="1"/>
</dbReference>
<reference evidence="6 7" key="1">
    <citation type="journal article" date="2018" name="Gigascience">
        <title>Genomes of trombidid mites reveal novel predicted allergens and laterally-transferred genes associated with secondary metabolism.</title>
        <authorList>
            <person name="Dong X."/>
            <person name="Chaisiri K."/>
            <person name="Xia D."/>
            <person name="Armstrong S.D."/>
            <person name="Fang Y."/>
            <person name="Donnelly M.J."/>
            <person name="Kadowaki T."/>
            <person name="McGarry J.W."/>
            <person name="Darby A.C."/>
            <person name="Makepeace B.L."/>
        </authorList>
    </citation>
    <scope>NUCLEOTIDE SEQUENCE [LARGE SCALE GENOMIC DNA]</scope>
    <source>
        <strain evidence="6">UoL-UT</strain>
    </source>
</reference>
<comment type="cofactor">
    <cofactor evidence="5">
        <name>FAD</name>
        <dbReference type="ChEBI" id="CHEBI:57692"/>
    </cofactor>
</comment>
<dbReference type="GO" id="GO:0050660">
    <property type="term" value="F:flavin adenine dinucleotide binding"/>
    <property type="evidence" value="ECO:0007669"/>
    <property type="project" value="InterPro"/>
</dbReference>
<organism evidence="6 7">
    <name type="scientific">Leptotrombidium deliense</name>
    <dbReference type="NCBI Taxonomy" id="299467"/>
    <lineage>
        <taxon>Eukaryota</taxon>
        <taxon>Metazoa</taxon>
        <taxon>Ecdysozoa</taxon>
        <taxon>Arthropoda</taxon>
        <taxon>Chelicerata</taxon>
        <taxon>Arachnida</taxon>
        <taxon>Acari</taxon>
        <taxon>Acariformes</taxon>
        <taxon>Trombidiformes</taxon>
        <taxon>Prostigmata</taxon>
        <taxon>Anystina</taxon>
        <taxon>Parasitengona</taxon>
        <taxon>Trombiculoidea</taxon>
        <taxon>Trombiculidae</taxon>
        <taxon>Leptotrombidium</taxon>
    </lineage>
</organism>
<keyword evidence="2 5" id="KW-0285">Flavoprotein</keyword>
<evidence type="ECO:0000256" key="5">
    <source>
        <dbReference type="RuleBase" id="RU361177"/>
    </source>
</evidence>
<dbReference type="Proteomes" id="UP000288716">
    <property type="component" value="Unassembled WGS sequence"/>
</dbReference>
<comment type="caution">
    <text evidence="6">The sequence shown here is derived from an EMBL/GenBank/DDBJ whole genome shotgun (WGS) entry which is preliminary data.</text>
</comment>
<accession>A0A443RUE1</accession>
<dbReference type="PANTHER" id="PTHR23023">
    <property type="entry name" value="DIMETHYLANILINE MONOOXYGENASE"/>
    <property type="match status" value="1"/>
</dbReference>
<protein>
    <recommendedName>
        <fullName evidence="5">Flavin-containing monooxygenase</fullName>
        <ecNumber evidence="5">1.-.-.-</ecNumber>
    </recommendedName>
</protein>
<evidence type="ECO:0000256" key="3">
    <source>
        <dbReference type="ARBA" id="ARBA00022827"/>
    </source>
</evidence>
<dbReference type="GO" id="GO:0004499">
    <property type="term" value="F:N,N-dimethylaniline monooxygenase activity"/>
    <property type="evidence" value="ECO:0007669"/>
    <property type="project" value="InterPro"/>
</dbReference>
<keyword evidence="5 6" id="KW-0503">Monooxygenase</keyword>
<dbReference type="EMBL" id="NCKV01036176">
    <property type="protein sequence ID" value="RWS18669.1"/>
    <property type="molecule type" value="Genomic_DNA"/>
</dbReference>
<dbReference type="STRING" id="299467.A0A443RUE1"/>
<proteinExistence type="inferred from homology"/>
<evidence type="ECO:0000256" key="2">
    <source>
        <dbReference type="ARBA" id="ARBA00022630"/>
    </source>
</evidence>
<gene>
    <name evidence="6" type="ORF">B4U80_14574</name>
</gene>
<dbReference type="InterPro" id="IPR036188">
    <property type="entry name" value="FAD/NAD-bd_sf"/>
</dbReference>
<name>A0A443RUE1_9ACAR</name>
<evidence type="ECO:0000256" key="4">
    <source>
        <dbReference type="ARBA" id="ARBA00023002"/>
    </source>
</evidence>
<keyword evidence="7" id="KW-1185">Reference proteome</keyword>
<evidence type="ECO:0000256" key="1">
    <source>
        <dbReference type="ARBA" id="ARBA00009183"/>
    </source>
</evidence>
<evidence type="ECO:0000313" key="6">
    <source>
        <dbReference type="EMBL" id="RWS18669.1"/>
    </source>
</evidence>
<evidence type="ECO:0000313" key="7">
    <source>
        <dbReference type="Proteomes" id="UP000288716"/>
    </source>
</evidence>
<dbReference type="EC" id="1.-.-.-" evidence="5"/>
<comment type="similarity">
    <text evidence="1 5">Belongs to the FMO family.</text>
</comment>
<dbReference type="Pfam" id="PF00743">
    <property type="entry name" value="FMO-like"/>
    <property type="match status" value="1"/>
</dbReference>
<dbReference type="SUPFAM" id="SSF51905">
    <property type="entry name" value="FAD/NAD(P)-binding domain"/>
    <property type="match status" value="1"/>
</dbReference>
<dbReference type="VEuPathDB" id="VectorBase:LDEU013371"/>
<keyword evidence="3 5" id="KW-0274">FAD</keyword>
<keyword evidence="4 5" id="KW-0560">Oxidoreductase</keyword>
<dbReference type="InterPro" id="IPR020946">
    <property type="entry name" value="Flavin_mOase-like"/>
</dbReference>